<dbReference type="Pfam" id="PF05552">
    <property type="entry name" value="MS_channel_1st_1"/>
    <property type="match status" value="1"/>
</dbReference>
<dbReference type="Pfam" id="PF00924">
    <property type="entry name" value="MS_channel_2nd"/>
    <property type="match status" value="1"/>
</dbReference>
<feature type="transmembrane region" description="Helical" evidence="6">
    <location>
        <begin position="20"/>
        <end position="40"/>
    </location>
</feature>
<evidence type="ECO:0000313" key="8">
    <source>
        <dbReference type="EMBL" id="GAG50529.1"/>
    </source>
</evidence>
<comment type="subcellular location">
    <subcellularLocation>
        <location evidence="1">Membrane</location>
        <topology evidence="1">Multi-pass membrane protein</topology>
    </subcellularLocation>
</comment>
<dbReference type="GO" id="GO:0016020">
    <property type="term" value="C:membrane"/>
    <property type="evidence" value="ECO:0007669"/>
    <property type="project" value="UniProtKB-SubCell"/>
</dbReference>
<sequence length="185" mass="21120">MAELLSKIIGYLNTLFSRFFIKLVIAIIILLIGFIIGRAVHKVLQRILHEIELNKNLKKAGIKISLEQLISNFAKYFIYVIAVIWALTELGLTTTVLYIIIAVILLLIIISIILAIKDFIPNAFAGFFIYHKKMFKQGDKITIHNLEGVIQKITLIETEIKTKKGDTIYIPNSLITKKEVLIKRK</sequence>
<dbReference type="PANTHER" id="PTHR30221:SF1">
    <property type="entry name" value="SMALL-CONDUCTANCE MECHANOSENSITIVE CHANNEL"/>
    <property type="match status" value="1"/>
</dbReference>
<reference evidence="8" key="1">
    <citation type="journal article" date="2014" name="Front. Microbiol.">
        <title>High frequency of phylogenetically diverse reductive dehalogenase-homologous genes in deep subseafloor sedimentary metagenomes.</title>
        <authorList>
            <person name="Kawai M."/>
            <person name="Futagami T."/>
            <person name="Toyoda A."/>
            <person name="Takaki Y."/>
            <person name="Nishi S."/>
            <person name="Hori S."/>
            <person name="Arai W."/>
            <person name="Tsubouchi T."/>
            <person name="Morono Y."/>
            <person name="Uchiyama I."/>
            <person name="Ito T."/>
            <person name="Fujiyama A."/>
            <person name="Inagaki F."/>
            <person name="Takami H."/>
        </authorList>
    </citation>
    <scope>NUCLEOTIDE SEQUENCE</scope>
    <source>
        <strain evidence="8">Expedition CK06-06</strain>
    </source>
</reference>
<evidence type="ECO:0000256" key="1">
    <source>
        <dbReference type="ARBA" id="ARBA00004141"/>
    </source>
</evidence>
<dbReference type="EMBL" id="BARS01050675">
    <property type="protein sequence ID" value="GAG50529.1"/>
    <property type="molecule type" value="Genomic_DNA"/>
</dbReference>
<dbReference type="GO" id="GO:0008381">
    <property type="term" value="F:mechanosensitive monoatomic ion channel activity"/>
    <property type="evidence" value="ECO:0007669"/>
    <property type="project" value="InterPro"/>
</dbReference>
<feature type="transmembrane region" description="Helical" evidence="6">
    <location>
        <begin position="73"/>
        <end position="90"/>
    </location>
</feature>
<organism evidence="8">
    <name type="scientific">marine sediment metagenome</name>
    <dbReference type="NCBI Taxonomy" id="412755"/>
    <lineage>
        <taxon>unclassified sequences</taxon>
        <taxon>metagenomes</taxon>
        <taxon>ecological metagenomes</taxon>
    </lineage>
</organism>
<name>X0Y3P3_9ZZZZ</name>
<evidence type="ECO:0000259" key="7">
    <source>
        <dbReference type="Pfam" id="PF00924"/>
    </source>
</evidence>
<dbReference type="InterPro" id="IPR023408">
    <property type="entry name" value="MscS_beta-dom_sf"/>
</dbReference>
<evidence type="ECO:0000256" key="3">
    <source>
        <dbReference type="ARBA" id="ARBA00022692"/>
    </source>
</evidence>
<comment type="caution">
    <text evidence="8">The sequence shown here is derived from an EMBL/GenBank/DDBJ whole genome shotgun (WGS) entry which is preliminary data.</text>
</comment>
<keyword evidence="3 6" id="KW-0812">Transmembrane</keyword>
<protein>
    <recommendedName>
        <fullName evidence="7">Mechanosensitive ion channel MscS domain-containing protein</fullName>
    </recommendedName>
</protein>
<dbReference type="PANTHER" id="PTHR30221">
    <property type="entry name" value="SMALL-CONDUCTANCE MECHANOSENSITIVE CHANNEL"/>
    <property type="match status" value="1"/>
</dbReference>
<comment type="similarity">
    <text evidence="2">Belongs to the MscS (TC 1.A.23) family.</text>
</comment>
<dbReference type="SUPFAM" id="SSF82861">
    <property type="entry name" value="Mechanosensitive channel protein MscS (YggB), transmembrane region"/>
    <property type="match status" value="1"/>
</dbReference>
<dbReference type="InterPro" id="IPR045275">
    <property type="entry name" value="MscS_archaea/bacteria_type"/>
</dbReference>
<dbReference type="Gene3D" id="2.30.30.60">
    <property type="match status" value="1"/>
</dbReference>
<evidence type="ECO:0000256" key="2">
    <source>
        <dbReference type="ARBA" id="ARBA00008017"/>
    </source>
</evidence>
<proteinExistence type="inferred from homology"/>
<dbReference type="InterPro" id="IPR006685">
    <property type="entry name" value="MscS_channel_2nd"/>
</dbReference>
<evidence type="ECO:0000256" key="4">
    <source>
        <dbReference type="ARBA" id="ARBA00022989"/>
    </source>
</evidence>
<dbReference type="Gene3D" id="1.10.287.1260">
    <property type="match status" value="1"/>
</dbReference>
<accession>X0Y3P3</accession>
<gene>
    <name evidence="8" type="ORF">S01H1_75606</name>
</gene>
<dbReference type="AlphaFoldDB" id="X0Y3P3"/>
<dbReference type="InterPro" id="IPR011014">
    <property type="entry name" value="MscS_channel_TM-2"/>
</dbReference>
<feature type="transmembrane region" description="Helical" evidence="6">
    <location>
        <begin position="96"/>
        <end position="116"/>
    </location>
</feature>
<evidence type="ECO:0000256" key="6">
    <source>
        <dbReference type="SAM" id="Phobius"/>
    </source>
</evidence>
<evidence type="ECO:0000256" key="5">
    <source>
        <dbReference type="ARBA" id="ARBA00023136"/>
    </source>
</evidence>
<dbReference type="InterPro" id="IPR010920">
    <property type="entry name" value="LSM_dom_sf"/>
</dbReference>
<keyword evidence="5 6" id="KW-0472">Membrane</keyword>
<keyword evidence="4 6" id="KW-1133">Transmembrane helix</keyword>
<dbReference type="SUPFAM" id="SSF50182">
    <property type="entry name" value="Sm-like ribonucleoproteins"/>
    <property type="match status" value="1"/>
</dbReference>
<feature type="domain" description="Mechanosensitive ion channel MscS" evidence="7">
    <location>
        <begin position="119"/>
        <end position="180"/>
    </location>
</feature>
<dbReference type="InterPro" id="IPR008910">
    <property type="entry name" value="MSC_TM_helix"/>
</dbReference>